<feature type="compositionally biased region" description="Basic residues" evidence="1">
    <location>
        <begin position="343"/>
        <end position="354"/>
    </location>
</feature>
<dbReference type="InterPro" id="IPR046110">
    <property type="entry name" value="DUF6047"/>
</dbReference>
<feature type="compositionally biased region" description="Basic and acidic residues" evidence="1">
    <location>
        <begin position="225"/>
        <end position="237"/>
    </location>
</feature>
<dbReference type="Proteomes" id="UP000003879">
    <property type="component" value="Unassembled WGS sequence"/>
</dbReference>
<feature type="region of interest" description="Disordered" evidence="1">
    <location>
        <begin position="225"/>
        <end position="248"/>
    </location>
</feature>
<organism evidence="2 3">
    <name type="scientific">Bacteroides fragilis CL07T12C05</name>
    <dbReference type="NCBI Taxonomy" id="997883"/>
    <lineage>
        <taxon>Bacteria</taxon>
        <taxon>Pseudomonadati</taxon>
        <taxon>Bacteroidota</taxon>
        <taxon>Bacteroidia</taxon>
        <taxon>Bacteroidales</taxon>
        <taxon>Bacteroidaceae</taxon>
        <taxon>Bacteroides</taxon>
    </lineage>
</organism>
<feature type="region of interest" description="Disordered" evidence="1">
    <location>
        <begin position="315"/>
        <end position="354"/>
    </location>
</feature>
<gene>
    <name evidence="2" type="ORF">HMPREF1056_03263</name>
</gene>
<evidence type="ECO:0000256" key="1">
    <source>
        <dbReference type="SAM" id="MobiDB-lite"/>
    </source>
</evidence>
<name>A0A0E2ALN5_BACFG</name>
<proteinExistence type="predicted"/>
<protein>
    <submittedName>
        <fullName evidence="2">Uncharacterized protein</fullName>
    </submittedName>
</protein>
<evidence type="ECO:0000313" key="3">
    <source>
        <dbReference type="Proteomes" id="UP000003879"/>
    </source>
</evidence>
<dbReference type="EMBL" id="AGXN01000019">
    <property type="protein sequence ID" value="EIY92975.1"/>
    <property type="molecule type" value="Genomic_DNA"/>
</dbReference>
<accession>A0A0E2ALN5</accession>
<comment type="caution">
    <text evidence="2">The sequence shown here is derived from an EMBL/GenBank/DDBJ whole genome shotgun (WGS) entry which is preliminary data.</text>
</comment>
<dbReference type="RefSeq" id="WP_005798098.1">
    <property type="nucleotide sequence ID" value="NZ_JH724216.1"/>
</dbReference>
<dbReference type="AlphaFoldDB" id="A0A0E2ALN5"/>
<dbReference type="PATRIC" id="fig|997883.3.peg.3426"/>
<reference evidence="2 3" key="1">
    <citation type="submission" date="2012-02" db="EMBL/GenBank/DDBJ databases">
        <title>The Genome Sequence of Bacteroides fragilis CL07T12C05.</title>
        <authorList>
            <consortium name="The Broad Institute Genome Sequencing Platform"/>
            <person name="Earl A."/>
            <person name="Ward D."/>
            <person name="Feldgarden M."/>
            <person name="Gevers D."/>
            <person name="Zitomersky N.L."/>
            <person name="Coyne M.J."/>
            <person name="Comstock L.E."/>
            <person name="Young S.K."/>
            <person name="Zeng Q."/>
            <person name="Gargeya S."/>
            <person name="Fitzgerald M."/>
            <person name="Haas B."/>
            <person name="Abouelleil A."/>
            <person name="Alvarado L."/>
            <person name="Arachchi H.M."/>
            <person name="Berlin A."/>
            <person name="Chapman S.B."/>
            <person name="Gearin G."/>
            <person name="Goldberg J."/>
            <person name="Griggs A."/>
            <person name="Gujja S."/>
            <person name="Hansen M."/>
            <person name="Heiman D."/>
            <person name="Howarth C."/>
            <person name="Larimer J."/>
            <person name="Lui A."/>
            <person name="MacDonald P.J.P."/>
            <person name="McCowen C."/>
            <person name="Montmayeur A."/>
            <person name="Murphy C."/>
            <person name="Neiman D."/>
            <person name="Pearson M."/>
            <person name="Priest M."/>
            <person name="Roberts A."/>
            <person name="Saif S."/>
            <person name="Shea T."/>
            <person name="Sisk P."/>
            <person name="Stolte C."/>
            <person name="Sykes S."/>
            <person name="Wortman J."/>
            <person name="Nusbaum C."/>
            <person name="Birren B."/>
        </authorList>
    </citation>
    <scope>NUCLEOTIDE SEQUENCE [LARGE SCALE GENOMIC DNA]</scope>
    <source>
        <strain evidence="2 3">CL07T12C05</strain>
    </source>
</reference>
<feature type="compositionally biased region" description="Basic and acidic residues" evidence="1">
    <location>
        <begin position="321"/>
        <end position="335"/>
    </location>
</feature>
<evidence type="ECO:0000313" key="2">
    <source>
        <dbReference type="EMBL" id="EIY92975.1"/>
    </source>
</evidence>
<dbReference type="HOGENOM" id="CLU_078160_0_0_10"/>
<dbReference type="Pfam" id="PF19513">
    <property type="entry name" value="DUF6047"/>
    <property type="match status" value="1"/>
</dbReference>
<sequence length="354" mass="40355">MIRKEQVRIGMRIVGDDPESPESYPYKGTVTALCETGRNETDFYIVIKLDGESMRQPEISRCCPEGIMRCFPWTVSPEEKPEKRNNIPSTAYTAVETSRGFLFFTHTEEGRRSLREFLQEMVDSYFEPSFDLGPVCVYEAEGVLPDLSPVNPEKMPLAAYPYARRPEDFRLDARYRNRMRPTAEDFRSFCHNAGCTVSHRNGNIADTLEALKRYDRHLETLRHMPEAAPHEEDETRKTRQQLQRLPDSAYDIRGHRTAGRIPDDPAPEISVEGVSLSASRRGILKAGLGLYLSREIRAAPAHTYAWVDRNTERIVFGSRPPGDRETAGFKRDTGKRSSASPRSTKKKTGPQHKM</sequence>